<comment type="caution">
    <text evidence="2">The sequence shown here is derived from an EMBL/GenBank/DDBJ whole genome shotgun (WGS) entry which is preliminary data.</text>
</comment>
<evidence type="ECO:0000313" key="2">
    <source>
        <dbReference type="EMBL" id="KAJ8871186.1"/>
    </source>
</evidence>
<reference evidence="2 3" key="1">
    <citation type="submission" date="2023-02" db="EMBL/GenBank/DDBJ databases">
        <title>LHISI_Scaffold_Assembly.</title>
        <authorList>
            <person name="Stuart O.P."/>
            <person name="Cleave R."/>
            <person name="Magrath M.J.L."/>
            <person name="Mikheyev A.S."/>
        </authorList>
    </citation>
    <scope>NUCLEOTIDE SEQUENCE [LARGE SCALE GENOMIC DNA]</scope>
    <source>
        <strain evidence="2">Daus_M_001</strain>
        <tissue evidence="2">Leg muscle</tissue>
    </source>
</reference>
<protein>
    <submittedName>
        <fullName evidence="2">Uncharacterized protein</fullName>
    </submittedName>
</protein>
<evidence type="ECO:0000256" key="1">
    <source>
        <dbReference type="SAM" id="MobiDB-lite"/>
    </source>
</evidence>
<organism evidence="2 3">
    <name type="scientific">Dryococelus australis</name>
    <dbReference type="NCBI Taxonomy" id="614101"/>
    <lineage>
        <taxon>Eukaryota</taxon>
        <taxon>Metazoa</taxon>
        <taxon>Ecdysozoa</taxon>
        <taxon>Arthropoda</taxon>
        <taxon>Hexapoda</taxon>
        <taxon>Insecta</taxon>
        <taxon>Pterygota</taxon>
        <taxon>Neoptera</taxon>
        <taxon>Polyneoptera</taxon>
        <taxon>Phasmatodea</taxon>
        <taxon>Verophasmatodea</taxon>
        <taxon>Anareolatae</taxon>
        <taxon>Phasmatidae</taxon>
        <taxon>Eurycanthinae</taxon>
        <taxon>Dryococelus</taxon>
    </lineage>
</organism>
<name>A0ABQ9GGP3_9NEOP</name>
<gene>
    <name evidence="2" type="ORF">PR048_027492</name>
</gene>
<dbReference type="EMBL" id="JARBHB010000012">
    <property type="protein sequence ID" value="KAJ8871186.1"/>
    <property type="molecule type" value="Genomic_DNA"/>
</dbReference>
<evidence type="ECO:0000313" key="3">
    <source>
        <dbReference type="Proteomes" id="UP001159363"/>
    </source>
</evidence>
<accession>A0ABQ9GGP3</accession>
<feature type="region of interest" description="Disordered" evidence="1">
    <location>
        <begin position="237"/>
        <end position="270"/>
    </location>
</feature>
<sequence>MLDHRPTRLRLLVRSTGQEKCFRFAEVLVGKSTELPLAKTISRKAIFDPSEGFGRLASRGQSSRTHIDFKGIGYTKSIHGIRDRRSLPAIYHTEAGLARPDSTSPSPPSLRGNRHARARFNISEKYRFGIPYAYKTNMVATDLPSRSEPPKTFRWIENCLSAARFCNWGSSGTPPYDPRNHRWLCDQHDNTSATHHCNLDLIRVNIKDPVFQAYSLGVSMENQCEINSFSTIGCDDNYDGNDGGDDGGDDDGDDEDVDDHDEDADGDDEDNGMMVVMIMVMIGVPYISMVTEAAWRTILSSKATVAEQLACSPHTKAILVLSPSGSLRDFRMWISCQTMPLVGGFSHRIYRFPRLSIPALLHTHLASP</sequence>
<dbReference type="Proteomes" id="UP001159363">
    <property type="component" value="Chromosome 11"/>
</dbReference>
<proteinExistence type="predicted"/>
<keyword evidence="3" id="KW-1185">Reference proteome</keyword>